<dbReference type="AlphaFoldDB" id="A0AA43QLV6"/>
<name>A0AA43QLV6_9LECA</name>
<feature type="region of interest" description="Disordered" evidence="1">
    <location>
        <begin position="107"/>
        <end position="126"/>
    </location>
</feature>
<evidence type="ECO:0000313" key="4">
    <source>
        <dbReference type="Proteomes" id="UP001161017"/>
    </source>
</evidence>
<sequence length="333" mass="36728">MAGLLSSNALSSRVITLVAGKEQKELQVHSDILSQSETLAASFNGPFKETTESLVKLVEWEVDTVTSLVQWFYTRDYGTPLPAPIRDPNTKVEEAASACSVEAKQPQGLSAIPKGRAAPNSATEAPPEALRIDVPIPAPGGYMLSHQMSNLEALMQFGHQVSRPDANGEKIDFKYTYTTTLMCHAKVYALADYLLLSDLKKLAYKGIDLCIRIIEHVGLDEHTIKDVATLARYAYAHTNDHKPGDSENEKPLRKRISTFIAANLRAFRGPDALELEHAGGELVQDIFDKVRQLWDADKTELAKIASKRQMEEDLTAIRNDAPSNKRARKSGAK</sequence>
<feature type="domain" description="BTB" evidence="2">
    <location>
        <begin position="13"/>
        <end position="81"/>
    </location>
</feature>
<dbReference type="Gene3D" id="3.30.710.10">
    <property type="entry name" value="Potassium Channel Kv1.1, Chain A"/>
    <property type="match status" value="1"/>
</dbReference>
<evidence type="ECO:0000256" key="1">
    <source>
        <dbReference type="SAM" id="MobiDB-lite"/>
    </source>
</evidence>
<dbReference type="InterPro" id="IPR000210">
    <property type="entry name" value="BTB/POZ_dom"/>
</dbReference>
<dbReference type="InterPro" id="IPR011333">
    <property type="entry name" value="SKP1/BTB/POZ_sf"/>
</dbReference>
<dbReference type="PANTHER" id="PTHR47843">
    <property type="entry name" value="BTB DOMAIN-CONTAINING PROTEIN-RELATED"/>
    <property type="match status" value="1"/>
</dbReference>
<evidence type="ECO:0000313" key="3">
    <source>
        <dbReference type="EMBL" id="MDI1487729.1"/>
    </source>
</evidence>
<organism evidence="3 4">
    <name type="scientific">Ramalina farinacea</name>
    <dbReference type="NCBI Taxonomy" id="258253"/>
    <lineage>
        <taxon>Eukaryota</taxon>
        <taxon>Fungi</taxon>
        <taxon>Dikarya</taxon>
        <taxon>Ascomycota</taxon>
        <taxon>Pezizomycotina</taxon>
        <taxon>Lecanoromycetes</taxon>
        <taxon>OSLEUM clade</taxon>
        <taxon>Lecanoromycetidae</taxon>
        <taxon>Lecanorales</taxon>
        <taxon>Lecanorineae</taxon>
        <taxon>Ramalinaceae</taxon>
        <taxon>Ramalina</taxon>
    </lineage>
</organism>
<dbReference type="EMBL" id="JAPUFD010000006">
    <property type="protein sequence ID" value="MDI1487729.1"/>
    <property type="molecule type" value="Genomic_DNA"/>
</dbReference>
<comment type="caution">
    <text evidence="3">The sequence shown here is derived from an EMBL/GenBank/DDBJ whole genome shotgun (WGS) entry which is preliminary data.</text>
</comment>
<evidence type="ECO:0000259" key="2">
    <source>
        <dbReference type="PROSITE" id="PS50097"/>
    </source>
</evidence>
<dbReference type="Proteomes" id="UP001161017">
    <property type="component" value="Unassembled WGS sequence"/>
</dbReference>
<protein>
    <recommendedName>
        <fullName evidence="2">BTB domain-containing protein</fullName>
    </recommendedName>
</protein>
<accession>A0AA43QLV6</accession>
<proteinExistence type="predicted"/>
<dbReference type="PROSITE" id="PS50097">
    <property type="entry name" value="BTB"/>
    <property type="match status" value="1"/>
</dbReference>
<feature type="region of interest" description="Disordered" evidence="1">
    <location>
        <begin position="312"/>
        <end position="333"/>
    </location>
</feature>
<gene>
    <name evidence="3" type="ORF">OHK93_007001</name>
</gene>
<keyword evidence="4" id="KW-1185">Reference proteome</keyword>
<reference evidence="3" key="1">
    <citation type="journal article" date="2023" name="Genome Biol. Evol.">
        <title>First Whole Genome Sequence and Flow Cytometry Genome Size Data for the Lichen-Forming Fungus Ramalina farinacea (Ascomycota).</title>
        <authorList>
            <person name="Llewellyn T."/>
            <person name="Mian S."/>
            <person name="Hill R."/>
            <person name="Leitch I.J."/>
            <person name="Gaya E."/>
        </authorList>
    </citation>
    <scope>NUCLEOTIDE SEQUENCE</scope>
    <source>
        <strain evidence="3">LIQ254RAFAR</strain>
    </source>
</reference>